<dbReference type="Proteomes" id="UP000254720">
    <property type="component" value="Unassembled WGS sequence"/>
</dbReference>
<dbReference type="RefSeq" id="WP_114835054.1">
    <property type="nucleotide sequence ID" value="NZ_LR699114.1"/>
</dbReference>
<keyword evidence="4 6" id="KW-1133">Transmembrane helix</keyword>
<dbReference type="AlphaFoldDB" id="A0A370GG90"/>
<dbReference type="GO" id="GO:0000271">
    <property type="term" value="P:polysaccharide biosynthetic process"/>
    <property type="evidence" value="ECO:0007669"/>
    <property type="project" value="InterPro"/>
</dbReference>
<keyword evidence="9" id="KW-1185">Reference proteome</keyword>
<evidence type="ECO:0000313" key="9">
    <source>
        <dbReference type="Proteomes" id="UP000254720"/>
    </source>
</evidence>
<keyword evidence="5 6" id="KW-0472">Membrane</keyword>
<feature type="domain" description="GtrA/DPMS transmembrane" evidence="7">
    <location>
        <begin position="20"/>
        <end position="134"/>
    </location>
</feature>
<evidence type="ECO:0000256" key="6">
    <source>
        <dbReference type="SAM" id="Phobius"/>
    </source>
</evidence>
<dbReference type="OrthoDB" id="8562382at2"/>
<evidence type="ECO:0000256" key="4">
    <source>
        <dbReference type="ARBA" id="ARBA00022989"/>
    </source>
</evidence>
<dbReference type="InterPro" id="IPR051401">
    <property type="entry name" value="GtrA_CellWall_Glycosyl"/>
</dbReference>
<evidence type="ECO:0000256" key="2">
    <source>
        <dbReference type="ARBA" id="ARBA00009399"/>
    </source>
</evidence>
<proteinExistence type="inferred from homology"/>
<dbReference type="PANTHER" id="PTHR38459">
    <property type="entry name" value="PROPHAGE BACTOPRENOL-LINKED GLUCOSE TRANSLOCASE HOMOLOG"/>
    <property type="match status" value="1"/>
</dbReference>
<gene>
    <name evidence="8" type="ORF">C8D86_12227</name>
</gene>
<dbReference type="Pfam" id="PF04138">
    <property type="entry name" value="GtrA_DPMS_TM"/>
    <property type="match status" value="1"/>
</dbReference>
<feature type="transmembrane region" description="Helical" evidence="6">
    <location>
        <begin position="110"/>
        <end position="133"/>
    </location>
</feature>
<comment type="caution">
    <text evidence="8">The sequence shown here is derived from an EMBL/GenBank/DDBJ whole genome shotgun (WGS) entry which is preliminary data.</text>
</comment>
<dbReference type="GO" id="GO:0005886">
    <property type="term" value="C:plasma membrane"/>
    <property type="evidence" value="ECO:0007669"/>
    <property type="project" value="TreeGrafter"/>
</dbReference>
<sequence length="135" mass="15406">MNKLSDTRTIFLPLFLQIFRFGIVGLTAAAIHISIVILLVQYEGLEPLAANIFGFAIAFQMSYWGNRLWTFSDAAVLHRVALPKLLLVQIVNFLANESLFYVFLTLHLPYPIALFLVLTILPVFTFISSKLWVFR</sequence>
<feature type="transmembrane region" description="Helical" evidence="6">
    <location>
        <begin position="21"/>
        <end position="42"/>
    </location>
</feature>
<keyword evidence="3 6" id="KW-0812">Transmembrane</keyword>
<reference evidence="8 9" key="1">
    <citation type="submission" date="2018-07" db="EMBL/GenBank/DDBJ databases">
        <title>Genomic Encyclopedia of Type Strains, Phase IV (KMG-IV): sequencing the most valuable type-strain genomes for metagenomic binning, comparative biology and taxonomic classification.</title>
        <authorList>
            <person name="Goeker M."/>
        </authorList>
    </citation>
    <scope>NUCLEOTIDE SEQUENCE [LARGE SCALE GENOMIC DNA]</scope>
    <source>
        <strain evidence="8 9">DSM 16500</strain>
    </source>
</reference>
<evidence type="ECO:0000256" key="5">
    <source>
        <dbReference type="ARBA" id="ARBA00023136"/>
    </source>
</evidence>
<dbReference type="PANTHER" id="PTHR38459:SF1">
    <property type="entry name" value="PROPHAGE BACTOPRENOL-LINKED GLUCOSE TRANSLOCASE HOMOLOG"/>
    <property type="match status" value="1"/>
</dbReference>
<evidence type="ECO:0000259" key="7">
    <source>
        <dbReference type="Pfam" id="PF04138"/>
    </source>
</evidence>
<feature type="transmembrane region" description="Helical" evidence="6">
    <location>
        <begin position="48"/>
        <end position="65"/>
    </location>
</feature>
<accession>A0A370GG90</accession>
<dbReference type="EMBL" id="QQAX01000022">
    <property type="protein sequence ID" value="RDI40983.1"/>
    <property type="molecule type" value="Genomic_DNA"/>
</dbReference>
<protein>
    <submittedName>
        <fullName evidence="8">Putative flippase GtrA</fullName>
    </submittedName>
</protein>
<feature type="transmembrane region" description="Helical" evidence="6">
    <location>
        <begin position="85"/>
        <end position="104"/>
    </location>
</feature>
<name>A0A370GG90_9COXI</name>
<evidence type="ECO:0000256" key="1">
    <source>
        <dbReference type="ARBA" id="ARBA00004141"/>
    </source>
</evidence>
<comment type="similarity">
    <text evidence="2">Belongs to the GtrA family.</text>
</comment>
<organism evidence="8 9">
    <name type="scientific">Aquicella lusitana</name>
    <dbReference type="NCBI Taxonomy" id="254246"/>
    <lineage>
        <taxon>Bacteria</taxon>
        <taxon>Pseudomonadati</taxon>
        <taxon>Pseudomonadota</taxon>
        <taxon>Gammaproteobacteria</taxon>
        <taxon>Legionellales</taxon>
        <taxon>Coxiellaceae</taxon>
        <taxon>Aquicella</taxon>
    </lineage>
</organism>
<comment type="subcellular location">
    <subcellularLocation>
        <location evidence="1">Membrane</location>
        <topology evidence="1">Multi-pass membrane protein</topology>
    </subcellularLocation>
</comment>
<evidence type="ECO:0000313" key="8">
    <source>
        <dbReference type="EMBL" id="RDI40983.1"/>
    </source>
</evidence>
<dbReference type="InterPro" id="IPR007267">
    <property type="entry name" value="GtrA_DPMS_TM"/>
</dbReference>
<evidence type="ECO:0000256" key="3">
    <source>
        <dbReference type="ARBA" id="ARBA00022692"/>
    </source>
</evidence>